<dbReference type="SMART" id="SM00448">
    <property type="entry name" value="REC"/>
    <property type="match status" value="1"/>
</dbReference>
<dbReference type="RefSeq" id="WP_137404188.1">
    <property type="nucleotide sequence ID" value="NZ_BMIU01000017.1"/>
</dbReference>
<evidence type="ECO:0000259" key="3">
    <source>
        <dbReference type="PROSITE" id="PS50930"/>
    </source>
</evidence>
<evidence type="ECO:0000313" key="5">
    <source>
        <dbReference type="Proteomes" id="UP000647339"/>
    </source>
</evidence>
<name>A0ABQ1V8M2_9BACT</name>
<feature type="modified residue" description="4-aspartylphosphate" evidence="1">
    <location>
        <position position="55"/>
    </location>
</feature>
<evidence type="ECO:0000256" key="1">
    <source>
        <dbReference type="PROSITE-ProRule" id="PRU00169"/>
    </source>
</evidence>
<keyword evidence="4" id="KW-0238">DNA-binding</keyword>
<dbReference type="PANTHER" id="PTHR37299:SF1">
    <property type="entry name" value="STAGE 0 SPORULATION PROTEIN A HOMOLOG"/>
    <property type="match status" value="1"/>
</dbReference>
<feature type="domain" description="Response regulatory" evidence="2">
    <location>
        <begin position="2"/>
        <end position="115"/>
    </location>
</feature>
<dbReference type="InterPro" id="IPR007492">
    <property type="entry name" value="LytTR_DNA-bd_dom"/>
</dbReference>
<dbReference type="SUPFAM" id="SSF52172">
    <property type="entry name" value="CheY-like"/>
    <property type="match status" value="1"/>
</dbReference>
<dbReference type="PROSITE" id="PS50110">
    <property type="entry name" value="RESPONSE_REGULATORY"/>
    <property type="match status" value="1"/>
</dbReference>
<keyword evidence="5" id="KW-1185">Reference proteome</keyword>
<accession>A0ABQ1V8M2</accession>
<sequence length="255" mass="29272">MKVLIVEDEDLAAAKLTKMLEKYDSSIRILGNLTSVKDTVQWLRQNAAPDLIMMDIRIDDGVCFEIFQEVEVTSPVIFTTAYDQYAIKAFQVHSIDYLLKPFSYEKLEKSLEKLKKINQNPPTASPTVKVEELLQALQRNEPSYKSRFLVKAGTKIRSVKTEDIAYIYTDRKLNILVTNTGDRYPLDQSLDELSQVLDPDIFFRANRQLVLHIDAVSTIHPYFKGRVKLDLDPPLDAEIIISSEKTPDFKAWLDK</sequence>
<comment type="caution">
    <text evidence="4">The sequence shown here is derived from an EMBL/GenBank/DDBJ whole genome shotgun (WGS) entry which is preliminary data.</text>
</comment>
<dbReference type="Pfam" id="PF00072">
    <property type="entry name" value="Response_reg"/>
    <property type="match status" value="1"/>
</dbReference>
<evidence type="ECO:0000259" key="2">
    <source>
        <dbReference type="PROSITE" id="PS50110"/>
    </source>
</evidence>
<keyword evidence="1" id="KW-0597">Phosphoprotein</keyword>
<proteinExistence type="predicted"/>
<dbReference type="InterPro" id="IPR046947">
    <property type="entry name" value="LytR-like"/>
</dbReference>
<dbReference type="Proteomes" id="UP000647339">
    <property type="component" value="Unassembled WGS sequence"/>
</dbReference>
<dbReference type="InterPro" id="IPR011006">
    <property type="entry name" value="CheY-like_superfamily"/>
</dbReference>
<protein>
    <submittedName>
        <fullName evidence="4">DNA-binding response regulator</fullName>
    </submittedName>
</protein>
<dbReference type="PANTHER" id="PTHR37299">
    <property type="entry name" value="TRANSCRIPTIONAL REGULATOR-RELATED"/>
    <property type="match status" value="1"/>
</dbReference>
<dbReference type="GO" id="GO:0003677">
    <property type="term" value="F:DNA binding"/>
    <property type="evidence" value="ECO:0007669"/>
    <property type="project" value="UniProtKB-KW"/>
</dbReference>
<dbReference type="SMART" id="SM00850">
    <property type="entry name" value="LytTR"/>
    <property type="match status" value="1"/>
</dbReference>
<reference evidence="5" key="1">
    <citation type="journal article" date="2019" name="Int. J. Syst. Evol. Microbiol.">
        <title>The Global Catalogue of Microorganisms (GCM) 10K type strain sequencing project: providing services to taxonomists for standard genome sequencing and annotation.</title>
        <authorList>
            <consortium name="The Broad Institute Genomics Platform"/>
            <consortium name="The Broad Institute Genome Sequencing Center for Infectious Disease"/>
            <person name="Wu L."/>
            <person name="Ma J."/>
        </authorList>
    </citation>
    <scope>NUCLEOTIDE SEQUENCE [LARGE SCALE GENOMIC DNA]</scope>
    <source>
        <strain evidence="5">CGMCC 1.15407</strain>
    </source>
</reference>
<feature type="domain" description="HTH LytTR-type" evidence="3">
    <location>
        <begin position="148"/>
        <end position="255"/>
    </location>
</feature>
<dbReference type="InterPro" id="IPR001789">
    <property type="entry name" value="Sig_transdc_resp-reg_receiver"/>
</dbReference>
<dbReference type="EMBL" id="BMIU01000017">
    <property type="protein sequence ID" value="GGF40697.1"/>
    <property type="molecule type" value="Genomic_DNA"/>
</dbReference>
<dbReference type="Pfam" id="PF04397">
    <property type="entry name" value="LytTR"/>
    <property type="match status" value="1"/>
</dbReference>
<dbReference type="PROSITE" id="PS50930">
    <property type="entry name" value="HTH_LYTTR"/>
    <property type="match status" value="1"/>
</dbReference>
<evidence type="ECO:0000313" key="4">
    <source>
        <dbReference type="EMBL" id="GGF40697.1"/>
    </source>
</evidence>
<dbReference type="Gene3D" id="3.40.50.2300">
    <property type="match status" value="1"/>
</dbReference>
<organism evidence="4 5">
    <name type="scientific">Echinicola rosea</name>
    <dbReference type="NCBI Taxonomy" id="1807691"/>
    <lineage>
        <taxon>Bacteria</taxon>
        <taxon>Pseudomonadati</taxon>
        <taxon>Bacteroidota</taxon>
        <taxon>Cytophagia</taxon>
        <taxon>Cytophagales</taxon>
        <taxon>Cyclobacteriaceae</taxon>
        <taxon>Echinicola</taxon>
    </lineage>
</organism>
<gene>
    <name evidence="4" type="ORF">GCM10011339_31570</name>
</gene>
<dbReference type="Gene3D" id="2.40.50.1020">
    <property type="entry name" value="LytTr DNA-binding domain"/>
    <property type="match status" value="1"/>
</dbReference>